<evidence type="ECO:0000313" key="5">
    <source>
        <dbReference type="EMBL" id="UGS36927.1"/>
    </source>
</evidence>
<sequence length="549" mass="59772">MAVVDGMSHWVPDPAEEPKVREMTVADLLDESVERWPDNEAIVYSAYADRGIEERWTYAELRDRAWRTGKALVAAGLEPGDRVGVWATNVPQWLELQFGAAYANVVVVPLNPLYRSREVSFVLGKVGAAACFALPENRGVSLWDILAAAGKDLPDLRLRVAIGEAPGPGGPSWGDFLSGADGVPDAALERRRRTFRPQDTSQIQFTSGTTGFPKGAELSNLGLANNGRLFAHRAMLPEGGRHCNPMPFFHCGGCVLSTLGSVATGSAQMPTLTFEPDRMVRTMAAERCTSASAVPTMMIALYEEMERTDTWPDSLRIVVTGGSSVPVELERKWTRRLGVGMTITYGLTECSPVMCQSSPADPEELQLATCGQPLPHVEVDVVDPATLEPVPIGAEGEVRTRGWLVMKGYWDEPEATARAISPDGFLHSGDIGRMSGDGYVSITGRVKEMIIRGGENIYPAEIEDAMRELPQVADVGVVGVPSERYGEEVAAYVRCRPGTTLTLDEVREALGGRIARFKVPAHLRVVDELPLTPSGKVQKFRLREHFTGE</sequence>
<dbReference type="EMBL" id="CP087164">
    <property type="protein sequence ID" value="UGS36927.1"/>
    <property type="molecule type" value="Genomic_DNA"/>
</dbReference>
<dbReference type="Gene3D" id="3.40.50.12780">
    <property type="entry name" value="N-terminal domain of ligase-like"/>
    <property type="match status" value="1"/>
</dbReference>
<dbReference type="EC" id="6.2.1.41" evidence="5"/>
<dbReference type="AlphaFoldDB" id="A0A9E7C1T6"/>
<dbReference type="GO" id="GO:0031956">
    <property type="term" value="F:medium-chain fatty acid-CoA ligase activity"/>
    <property type="evidence" value="ECO:0007669"/>
    <property type="project" value="TreeGrafter"/>
</dbReference>
<dbReference type="InterPro" id="IPR020845">
    <property type="entry name" value="AMP-binding_CS"/>
</dbReference>
<dbReference type="InterPro" id="IPR045851">
    <property type="entry name" value="AMP-bd_C_sf"/>
</dbReference>
<keyword evidence="6" id="KW-1185">Reference proteome</keyword>
<dbReference type="InterPro" id="IPR025110">
    <property type="entry name" value="AMP-bd_C"/>
</dbReference>
<proteinExistence type="inferred from homology"/>
<dbReference type="PANTHER" id="PTHR43201:SF5">
    <property type="entry name" value="MEDIUM-CHAIN ACYL-COA LIGASE ACSF2, MITOCHONDRIAL"/>
    <property type="match status" value="1"/>
</dbReference>
<feature type="domain" description="AMP-dependent synthetase/ligase" evidence="3">
    <location>
        <begin position="29"/>
        <end position="410"/>
    </location>
</feature>
<dbReference type="Pfam" id="PF13193">
    <property type="entry name" value="AMP-binding_C"/>
    <property type="match status" value="1"/>
</dbReference>
<dbReference type="InterPro" id="IPR042099">
    <property type="entry name" value="ANL_N_sf"/>
</dbReference>
<dbReference type="KEGG" id="sbae:DSM104329_03339"/>
<protein>
    <submittedName>
        <fullName evidence="5">3-[(3aS,4S,7aS)-7a-methyl-1, 5-dioxo-octahydro-1H-inden-4-yl]propanoyl:CoA ligase</fullName>
        <ecNumber evidence="5">6.2.1.41</ecNumber>
    </submittedName>
</protein>
<evidence type="ECO:0000256" key="1">
    <source>
        <dbReference type="ARBA" id="ARBA00006432"/>
    </source>
</evidence>
<dbReference type="FunFam" id="3.30.300.30:FF:000008">
    <property type="entry name" value="2,3-dihydroxybenzoate-AMP ligase"/>
    <property type="match status" value="1"/>
</dbReference>
<dbReference type="SUPFAM" id="SSF56801">
    <property type="entry name" value="Acetyl-CoA synthetase-like"/>
    <property type="match status" value="1"/>
</dbReference>
<dbReference type="PROSITE" id="PS00455">
    <property type="entry name" value="AMP_BINDING"/>
    <property type="match status" value="1"/>
</dbReference>
<comment type="similarity">
    <text evidence="1">Belongs to the ATP-dependent AMP-binding enzyme family.</text>
</comment>
<accession>A0A9E7C1T6</accession>
<evidence type="ECO:0000256" key="2">
    <source>
        <dbReference type="ARBA" id="ARBA00022598"/>
    </source>
</evidence>
<gene>
    <name evidence="5" type="primary">fadD3_2</name>
    <name evidence="5" type="ORF">DSM104329_03339</name>
</gene>
<dbReference type="InterPro" id="IPR000873">
    <property type="entry name" value="AMP-dep_synth/lig_dom"/>
</dbReference>
<dbReference type="Proteomes" id="UP001162834">
    <property type="component" value="Chromosome"/>
</dbReference>
<evidence type="ECO:0000259" key="4">
    <source>
        <dbReference type="Pfam" id="PF13193"/>
    </source>
</evidence>
<name>A0A9E7C1T6_9ACTN</name>
<dbReference type="RefSeq" id="WP_259310990.1">
    <property type="nucleotide sequence ID" value="NZ_CP087164.1"/>
</dbReference>
<dbReference type="GO" id="GO:0006631">
    <property type="term" value="P:fatty acid metabolic process"/>
    <property type="evidence" value="ECO:0007669"/>
    <property type="project" value="TreeGrafter"/>
</dbReference>
<dbReference type="Gene3D" id="3.30.300.30">
    <property type="match status" value="1"/>
</dbReference>
<evidence type="ECO:0000313" key="6">
    <source>
        <dbReference type="Proteomes" id="UP001162834"/>
    </source>
</evidence>
<dbReference type="Pfam" id="PF00501">
    <property type="entry name" value="AMP-binding"/>
    <property type="match status" value="1"/>
</dbReference>
<reference evidence="5" key="1">
    <citation type="journal article" date="2022" name="Int. J. Syst. Evol. Microbiol.">
        <title>Pseudomonas aegrilactucae sp. nov. and Pseudomonas morbosilactucae sp. nov., pathogens causing bacterial rot of lettuce in Japan.</title>
        <authorList>
            <person name="Sawada H."/>
            <person name="Fujikawa T."/>
            <person name="Satou M."/>
        </authorList>
    </citation>
    <scope>NUCLEOTIDE SEQUENCE</scope>
    <source>
        <strain evidence="5">0166_1</strain>
    </source>
</reference>
<evidence type="ECO:0000259" key="3">
    <source>
        <dbReference type="Pfam" id="PF00501"/>
    </source>
</evidence>
<dbReference type="PANTHER" id="PTHR43201">
    <property type="entry name" value="ACYL-COA SYNTHETASE"/>
    <property type="match status" value="1"/>
</dbReference>
<feature type="domain" description="AMP-binding enzyme C-terminal" evidence="4">
    <location>
        <begin position="461"/>
        <end position="536"/>
    </location>
</feature>
<organism evidence="5 6">
    <name type="scientific">Capillimicrobium parvum</name>
    <dbReference type="NCBI Taxonomy" id="2884022"/>
    <lineage>
        <taxon>Bacteria</taxon>
        <taxon>Bacillati</taxon>
        <taxon>Actinomycetota</taxon>
        <taxon>Thermoleophilia</taxon>
        <taxon>Solirubrobacterales</taxon>
        <taxon>Capillimicrobiaceae</taxon>
        <taxon>Capillimicrobium</taxon>
    </lineage>
</organism>
<keyword evidence="2 5" id="KW-0436">Ligase</keyword>